<organism evidence="2 3">
    <name type="scientific">Flexivirga oryzae</name>
    <dbReference type="NCBI Taxonomy" id="1794944"/>
    <lineage>
        <taxon>Bacteria</taxon>
        <taxon>Bacillati</taxon>
        <taxon>Actinomycetota</taxon>
        <taxon>Actinomycetes</taxon>
        <taxon>Micrococcales</taxon>
        <taxon>Dermacoccaceae</taxon>
        <taxon>Flexivirga</taxon>
    </lineage>
</organism>
<name>A0A839N2A9_9MICO</name>
<dbReference type="InterPro" id="IPR018392">
    <property type="entry name" value="LysM"/>
</dbReference>
<evidence type="ECO:0000259" key="1">
    <source>
        <dbReference type="PROSITE" id="PS51782"/>
    </source>
</evidence>
<protein>
    <submittedName>
        <fullName evidence="2">Nucleoid-associated protein YgaU</fullName>
    </submittedName>
</protein>
<keyword evidence="3" id="KW-1185">Reference proteome</keyword>
<evidence type="ECO:0000313" key="3">
    <source>
        <dbReference type="Proteomes" id="UP000559182"/>
    </source>
</evidence>
<comment type="caution">
    <text evidence="2">The sequence shown here is derived from an EMBL/GenBank/DDBJ whole genome shotgun (WGS) entry which is preliminary data.</text>
</comment>
<reference evidence="2 3" key="1">
    <citation type="submission" date="2020-08" db="EMBL/GenBank/DDBJ databases">
        <title>Sequencing the genomes of 1000 actinobacteria strains.</title>
        <authorList>
            <person name="Klenk H.-P."/>
        </authorList>
    </citation>
    <scope>NUCLEOTIDE SEQUENCE [LARGE SCALE GENOMIC DNA]</scope>
    <source>
        <strain evidence="2 3">DSM 105369</strain>
    </source>
</reference>
<dbReference type="Pfam" id="PF19266">
    <property type="entry name" value="CIS_tube"/>
    <property type="match status" value="1"/>
</dbReference>
<dbReference type="AlphaFoldDB" id="A0A839N2A9"/>
<feature type="domain" description="LysM" evidence="1">
    <location>
        <begin position="180"/>
        <end position="227"/>
    </location>
</feature>
<dbReference type="InterPro" id="IPR036779">
    <property type="entry name" value="LysM_dom_sf"/>
</dbReference>
<dbReference type="SUPFAM" id="SSF54106">
    <property type="entry name" value="LysM domain"/>
    <property type="match status" value="1"/>
</dbReference>
<proteinExistence type="predicted"/>
<dbReference type="Proteomes" id="UP000559182">
    <property type="component" value="Unassembled WGS sequence"/>
</dbReference>
<evidence type="ECO:0000313" key="2">
    <source>
        <dbReference type="EMBL" id="MBB2890234.1"/>
    </source>
</evidence>
<dbReference type="EMBL" id="JACHVQ010000001">
    <property type="protein sequence ID" value="MBB2890234.1"/>
    <property type="molecule type" value="Genomic_DNA"/>
</dbReference>
<dbReference type="RefSeq" id="WP_183318172.1">
    <property type="nucleotide sequence ID" value="NZ_JACHVQ010000001.1"/>
</dbReference>
<gene>
    <name evidence="2" type="ORF">FHU39_000218</name>
</gene>
<dbReference type="PROSITE" id="PS51782">
    <property type="entry name" value="LYSM"/>
    <property type="match status" value="1"/>
</dbReference>
<accession>A0A839N2A9</accession>
<dbReference type="CDD" id="cd00118">
    <property type="entry name" value="LysM"/>
    <property type="match status" value="1"/>
</dbReference>
<dbReference type="InterPro" id="IPR045361">
    <property type="entry name" value="CIS_tube_prot_N"/>
</dbReference>
<dbReference type="Pfam" id="PF01476">
    <property type="entry name" value="LysM"/>
    <property type="match status" value="1"/>
</dbReference>
<sequence length="234" mass="25483">MTNLTKALFIVEKLGGATESAYVQFNPNSLSFEKSPKIAEIAIPGLDAPLRQFVRGQSETLTVELFFDSTDFGTGSTAVSVTTISDKFYSLIKIDPKTHATPVCTFQWGKRFPGDSLTMGTEKQRRSGFRGVVTKVKQDYALFSPDGIPLRNVMTVTMEEYVSLDEQLKHLGLESADHTKSHVVAEGETMASIAGQCLDQPSQWRAIADANGIADPRRLTVGTPLVVPPLEVTG</sequence>
<dbReference type="Gene3D" id="3.10.350.10">
    <property type="entry name" value="LysM domain"/>
    <property type="match status" value="1"/>
</dbReference>